<reference evidence="2 3" key="1">
    <citation type="submission" date="2019-08" db="EMBL/GenBank/DDBJ databases">
        <title>Genomes of Subsaximicrobium wynnwilliamsii strains.</title>
        <authorList>
            <person name="Bowman J.P."/>
        </authorList>
    </citation>
    <scope>NUCLEOTIDE SEQUENCE [LARGE SCALE GENOMIC DNA]</scope>
    <source>
        <strain evidence="2 3">2-80-2</strain>
    </source>
</reference>
<evidence type="ECO:0000259" key="1">
    <source>
        <dbReference type="PROSITE" id="PS51186"/>
    </source>
</evidence>
<organism evidence="2 3">
    <name type="scientific">Subsaximicrobium wynnwilliamsii</name>
    <dbReference type="NCBI Taxonomy" id="291179"/>
    <lineage>
        <taxon>Bacteria</taxon>
        <taxon>Pseudomonadati</taxon>
        <taxon>Bacteroidota</taxon>
        <taxon>Flavobacteriia</taxon>
        <taxon>Flavobacteriales</taxon>
        <taxon>Flavobacteriaceae</taxon>
        <taxon>Subsaximicrobium</taxon>
    </lineage>
</organism>
<gene>
    <name evidence="2" type="ORF">ESY86_11655</name>
</gene>
<dbReference type="InterPro" id="IPR000182">
    <property type="entry name" value="GNAT_dom"/>
</dbReference>
<name>A0A5C6ZI48_9FLAO</name>
<dbReference type="EMBL" id="VORO01000012">
    <property type="protein sequence ID" value="TXD88621.1"/>
    <property type="molecule type" value="Genomic_DNA"/>
</dbReference>
<dbReference type="Proteomes" id="UP000321578">
    <property type="component" value="Unassembled WGS sequence"/>
</dbReference>
<dbReference type="Gene3D" id="3.40.630.30">
    <property type="match status" value="1"/>
</dbReference>
<sequence length="150" mass="17260">MIKKLQNHKLEISKQMHSLFQLSYAVEAKLLDAVDFPPLKRPIESYQESKTTFYGYLEHGVLAGIIEISHSQNHTRINSLVVSPMYFRRGIGGTLLEFVFDAFDSAVFVVETGANNKPATQLYKSLGFKEIEQWETDFGIRKVRFEKRVD</sequence>
<dbReference type="InterPro" id="IPR016181">
    <property type="entry name" value="Acyl_CoA_acyltransferase"/>
</dbReference>
<dbReference type="Pfam" id="PF00583">
    <property type="entry name" value="Acetyltransf_1"/>
    <property type="match status" value="1"/>
</dbReference>
<dbReference type="RefSeq" id="WP_147086763.1">
    <property type="nucleotide sequence ID" value="NZ_VORM01000011.1"/>
</dbReference>
<evidence type="ECO:0000313" key="2">
    <source>
        <dbReference type="EMBL" id="TXD88621.1"/>
    </source>
</evidence>
<protein>
    <submittedName>
        <fullName evidence="2">GNAT family N-acetyltransferase</fullName>
    </submittedName>
</protein>
<accession>A0A5C6ZI48</accession>
<dbReference type="SUPFAM" id="SSF55729">
    <property type="entry name" value="Acyl-CoA N-acyltransferases (Nat)"/>
    <property type="match status" value="1"/>
</dbReference>
<keyword evidence="3" id="KW-1185">Reference proteome</keyword>
<dbReference type="AlphaFoldDB" id="A0A5C6ZI48"/>
<comment type="caution">
    <text evidence="2">The sequence shown here is derived from an EMBL/GenBank/DDBJ whole genome shotgun (WGS) entry which is preliminary data.</text>
</comment>
<dbReference type="PROSITE" id="PS51186">
    <property type="entry name" value="GNAT"/>
    <property type="match status" value="1"/>
</dbReference>
<keyword evidence="2" id="KW-0808">Transferase</keyword>
<feature type="domain" description="N-acetyltransferase" evidence="1">
    <location>
        <begin position="10"/>
        <end position="150"/>
    </location>
</feature>
<proteinExistence type="predicted"/>
<dbReference type="CDD" id="cd04301">
    <property type="entry name" value="NAT_SF"/>
    <property type="match status" value="1"/>
</dbReference>
<dbReference type="GO" id="GO:0016747">
    <property type="term" value="F:acyltransferase activity, transferring groups other than amino-acyl groups"/>
    <property type="evidence" value="ECO:0007669"/>
    <property type="project" value="InterPro"/>
</dbReference>
<dbReference type="OrthoDB" id="9797456at2"/>
<evidence type="ECO:0000313" key="3">
    <source>
        <dbReference type="Proteomes" id="UP000321578"/>
    </source>
</evidence>